<feature type="transmembrane region" description="Helical" evidence="6">
    <location>
        <begin position="113"/>
        <end position="143"/>
    </location>
</feature>
<evidence type="ECO:0000259" key="7">
    <source>
        <dbReference type="Pfam" id="PF13515"/>
    </source>
</evidence>
<comment type="subcellular location">
    <subcellularLocation>
        <location evidence="1">Membrane</location>
        <topology evidence="1">Multi-pass membrane protein</topology>
    </subcellularLocation>
</comment>
<evidence type="ECO:0000256" key="3">
    <source>
        <dbReference type="ARBA" id="ARBA00022989"/>
    </source>
</evidence>
<dbReference type="EMBL" id="FTNF01000007">
    <property type="protein sequence ID" value="SIR21682.1"/>
    <property type="molecule type" value="Genomic_DNA"/>
</dbReference>
<feature type="transmembrane region" description="Helical" evidence="6">
    <location>
        <begin position="155"/>
        <end position="175"/>
    </location>
</feature>
<proteinExistence type="predicted"/>
<evidence type="ECO:0000256" key="2">
    <source>
        <dbReference type="ARBA" id="ARBA00022692"/>
    </source>
</evidence>
<feature type="compositionally biased region" description="Basic residues" evidence="5">
    <location>
        <begin position="404"/>
        <end position="431"/>
    </location>
</feature>
<protein>
    <submittedName>
        <fullName evidence="8">Uncharacterized membrane protein YgaE, UPF0421/DUF939 family</fullName>
    </submittedName>
</protein>
<feature type="region of interest" description="Disordered" evidence="5">
    <location>
        <begin position="1"/>
        <end position="21"/>
    </location>
</feature>
<keyword evidence="9" id="KW-1185">Reference proteome</keyword>
<keyword evidence="2 6" id="KW-0812">Transmembrane</keyword>
<feature type="transmembrane region" description="Helical" evidence="6">
    <location>
        <begin position="30"/>
        <end position="49"/>
    </location>
</feature>
<dbReference type="STRING" id="1198245.SAMN05444858_107171"/>
<reference evidence="8 9" key="1">
    <citation type="submission" date="2017-01" db="EMBL/GenBank/DDBJ databases">
        <authorList>
            <person name="Mah S.A."/>
            <person name="Swanson W.J."/>
            <person name="Moy G.W."/>
            <person name="Vacquier V.D."/>
        </authorList>
    </citation>
    <scope>NUCLEOTIDE SEQUENCE [LARGE SCALE GENOMIC DNA]</scope>
    <source>
        <strain evidence="8 9">DSM 45758</strain>
    </source>
</reference>
<feature type="domain" description="Integral membrane bound transporter" evidence="7">
    <location>
        <begin position="45"/>
        <end position="168"/>
    </location>
</feature>
<evidence type="ECO:0000256" key="6">
    <source>
        <dbReference type="SAM" id="Phobius"/>
    </source>
</evidence>
<gene>
    <name evidence="8" type="ORF">SAMN05444858_107171</name>
</gene>
<dbReference type="GO" id="GO:0016020">
    <property type="term" value="C:membrane"/>
    <property type="evidence" value="ECO:0007669"/>
    <property type="project" value="UniProtKB-SubCell"/>
</dbReference>
<dbReference type="InterPro" id="IPR049453">
    <property type="entry name" value="Memb_transporter_dom"/>
</dbReference>
<keyword evidence="3 6" id="KW-1133">Transmembrane helix</keyword>
<accession>A0A1N6Z494</accession>
<evidence type="ECO:0000256" key="1">
    <source>
        <dbReference type="ARBA" id="ARBA00004141"/>
    </source>
</evidence>
<feature type="region of interest" description="Disordered" evidence="5">
    <location>
        <begin position="387"/>
        <end position="431"/>
    </location>
</feature>
<keyword evidence="4 6" id="KW-0472">Membrane</keyword>
<dbReference type="Pfam" id="PF13515">
    <property type="entry name" value="FUSC_2"/>
    <property type="match status" value="1"/>
</dbReference>
<organism evidence="8 9">
    <name type="scientific">Micromonospora avicenniae</name>
    <dbReference type="NCBI Taxonomy" id="1198245"/>
    <lineage>
        <taxon>Bacteria</taxon>
        <taxon>Bacillati</taxon>
        <taxon>Actinomycetota</taxon>
        <taxon>Actinomycetes</taxon>
        <taxon>Micromonosporales</taxon>
        <taxon>Micromonosporaceae</taxon>
        <taxon>Micromonospora</taxon>
    </lineage>
</organism>
<evidence type="ECO:0000313" key="8">
    <source>
        <dbReference type="EMBL" id="SIR21682.1"/>
    </source>
</evidence>
<evidence type="ECO:0000256" key="4">
    <source>
        <dbReference type="ARBA" id="ARBA00023136"/>
    </source>
</evidence>
<dbReference type="Proteomes" id="UP000186004">
    <property type="component" value="Unassembled WGS sequence"/>
</dbReference>
<evidence type="ECO:0000313" key="9">
    <source>
        <dbReference type="Proteomes" id="UP000186004"/>
    </source>
</evidence>
<evidence type="ECO:0000256" key="5">
    <source>
        <dbReference type="SAM" id="MobiDB-lite"/>
    </source>
</evidence>
<feature type="transmembrane region" description="Helical" evidence="6">
    <location>
        <begin position="81"/>
        <end position="101"/>
    </location>
</feature>
<name>A0A1N6Z494_9ACTN</name>
<dbReference type="AlphaFoldDB" id="A0A1N6Z494"/>
<sequence length="431" mass="46464">MAAAQSGKHLRHARRRGGEEGKARMRQLEVILVIAVQAGLAAALATLIAQTLFGSGMHVFAPAAAVATIASAIGQRARRTFELLGGVGLGIVIGDLLRYFLGIGAWQTGLVVGLAIATALLVAGRGGALVGQAGGTAVLISTLTPMEGNLELPRIFDALIGGGIGLVVVVLLLPVNPIRVLDRAASPVFSAIADQLGEIGVALRQRDADRSIRSLERVRGLEADIGRLNEALSGAEEVVTLAPARWHRRRQFHRYANSLTHVERLVLNVRVMARRSATAIQYKEPIPDELPGAFVRLSESVLKMREECRLDDKPERTRALVLEAADLAGRAWAHGVHSFGDTLTTDLRASASDLLRATGYEPAEANRLVRTAAAAGQHSIRPLVHRRLHRAAKRNFSTRDARLSRRSSLRTSNRARRTRSTGRPRRSSPAR</sequence>